<geneLocation type="mitochondrion" evidence="2"/>
<keyword evidence="1" id="KW-0472">Membrane</keyword>
<feature type="transmembrane region" description="Helical" evidence="1">
    <location>
        <begin position="12"/>
        <end position="30"/>
    </location>
</feature>
<accession>A0A343W8Z4</accession>
<gene>
    <name evidence="2" type="primary">ATP8</name>
</gene>
<keyword evidence="1" id="KW-0812">Transmembrane</keyword>
<name>A0A343W8Z4_9HEMI</name>
<sequence>MPQMAPLWWETLYILFTMLFLMTMIILYHFKMPMKMMKSTQIYNTTQLNWKW</sequence>
<dbReference type="GeneID" id="36937925"/>
<dbReference type="RefSeq" id="YP_009485698.1">
    <property type="nucleotide sequence ID" value="NC_037742.1"/>
</dbReference>
<protein>
    <submittedName>
        <fullName evidence="2">ATP synthase F0 subunit 8</fullName>
    </submittedName>
</protein>
<dbReference type="AlphaFoldDB" id="A0A343W8Z4"/>
<dbReference type="EMBL" id="KY069965">
    <property type="protein sequence ID" value="AVZ00834.1"/>
    <property type="molecule type" value="Genomic_DNA"/>
</dbReference>
<organism evidence="2">
    <name type="scientific">Tessaratoma papillosa</name>
    <dbReference type="NCBI Taxonomy" id="236711"/>
    <lineage>
        <taxon>Eukaryota</taxon>
        <taxon>Metazoa</taxon>
        <taxon>Ecdysozoa</taxon>
        <taxon>Arthropoda</taxon>
        <taxon>Hexapoda</taxon>
        <taxon>Insecta</taxon>
        <taxon>Pterygota</taxon>
        <taxon>Neoptera</taxon>
        <taxon>Paraneoptera</taxon>
        <taxon>Hemiptera</taxon>
        <taxon>Heteroptera</taxon>
        <taxon>Panheteroptera</taxon>
        <taxon>Pentatomomorpha</taxon>
        <taxon>Pentatomoidea</taxon>
        <taxon>Tessaratomidae</taxon>
        <taxon>Tessaratoma</taxon>
    </lineage>
</organism>
<evidence type="ECO:0000313" key="2">
    <source>
        <dbReference type="EMBL" id="AVZ00834.1"/>
    </source>
</evidence>
<dbReference type="CTD" id="4509"/>
<proteinExistence type="predicted"/>
<keyword evidence="2" id="KW-0496">Mitochondrion</keyword>
<evidence type="ECO:0000256" key="1">
    <source>
        <dbReference type="SAM" id="Phobius"/>
    </source>
</evidence>
<reference evidence="2" key="1">
    <citation type="thesis" date="2017" institute="China Agricultural University">
        <title>Studies on the comparative mitochondrial genomics and phylogeny of Heteroptera (Insecta: Hemiptera).</title>
        <authorList>
            <person name="Jiang P."/>
        </authorList>
    </citation>
    <scope>NUCLEOTIDE SEQUENCE</scope>
</reference>
<keyword evidence="1" id="KW-1133">Transmembrane helix</keyword>